<reference evidence="1" key="1">
    <citation type="journal article" date="2020" name="Nature">
        <title>Giant virus diversity and host interactions through global metagenomics.</title>
        <authorList>
            <person name="Schulz F."/>
            <person name="Roux S."/>
            <person name="Paez-Espino D."/>
            <person name="Jungbluth S."/>
            <person name="Walsh D.A."/>
            <person name="Denef V.J."/>
            <person name="McMahon K.D."/>
            <person name="Konstantinidis K.T."/>
            <person name="Eloe-Fadrosh E.A."/>
            <person name="Kyrpides N.C."/>
            <person name="Woyke T."/>
        </authorList>
    </citation>
    <scope>NUCLEOTIDE SEQUENCE</scope>
    <source>
        <strain evidence="1">GVMAG-M-3300023184-77</strain>
    </source>
</reference>
<dbReference type="AlphaFoldDB" id="A0A6C0IE25"/>
<protein>
    <submittedName>
        <fullName evidence="1">Uncharacterized protein</fullName>
    </submittedName>
</protein>
<name>A0A6C0IE25_9ZZZZ</name>
<sequence>MDDPLEQFRKNFFDTLQKEKEEKERILKLKQKNCWHLFVLVNRNKICKKCGKLI</sequence>
<dbReference type="EMBL" id="MN740165">
    <property type="protein sequence ID" value="QHT91368.1"/>
    <property type="molecule type" value="Genomic_DNA"/>
</dbReference>
<evidence type="ECO:0000313" key="1">
    <source>
        <dbReference type="EMBL" id="QHT91368.1"/>
    </source>
</evidence>
<accession>A0A6C0IE25</accession>
<organism evidence="1">
    <name type="scientific">viral metagenome</name>
    <dbReference type="NCBI Taxonomy" id="1070528"/>
    <lineage>
        <taxon>unclassified sequences</taxon>
        <taxon>metagenomes</taxon>
        <taxon>organismal metagenomes</taxon>
    </lineage>
</organism>
<proteinExistence type="predicted"/>